<dbReference type="GO" id="GO:0003779">
    <property type="term" value="F:actin binding"/>
    <property type="evidence" value="ECO:0007669"/>
    <property type="project" value="UniProtKB-KW"/>
</dbReference>
<dbReference type="InterPro" id="IPR002108">
    <property type="entry name" value="ADF-H"/>
</dbReference>
<gene>
    <name evidence="7" type="ORF">HMPREF1624_08537</name>
</gene>
<dbReference type="SUPFAM" id="SSF55753">
    <property type="entry name" value="Actin depolymerizing proteins"/>
    <property type="match status" value="1"/>
</dbReference>
<dbReference type="GO" id="GO:0016363">
    <property type="term" value="C:nuclear matrix"/>
    <property type="evidence" value="ECO:0007669"/>
    <property type="project" value="UniProtKB-SubCell"/>
</dbReference>
<evidence type="ECO:0000256" key="4">
    <source>
        <dbReference type="ARBA" id="ARBA00023203"/>
    </source>
</evidence>
<evidence type="ECO:0000256" key="1">
    <source>
        <dbReference type="ARBA" id="ARBA00004109"/>
    </source>
</evidence>
<dbReference type="Gene3D" id="3.40.20.10">
    <property type="entry name" value="Severin"/>
    <property type="match status" value="1"/>
</dbReference>
<dbReference type="Proteomes" id="UP000018087">
    <property type="component" value="Unassembled WGS sequence"/>
</dbReference>
<keyword evidence="8" id="KW-1185">Reference proteome</keyword>
<reference evidence="8" key="1">
    <citation type="journal article" date="2014" name="Genome Announc.">
        <title>Genome sequence of the pathogenic fungus Sporothrix schenckii (ATCC 58251).</title>
        <authorList>
            <person name="Cuomo C.A."/>
            <person name="Rodriguez-Del Valle N."/>
            <person name="Perez-Sanchez L."/>
            <person name="Abouelleil A."/>
            <person name="Goldberg J."/>
            <person name="Young S."/>
            <person name="Zeng Q."/>
            <person name="Birren B.W."/>
        </authorList>
    </citation>
    <scope>NUCLEOTIDE SEQUENCE [LARGE SCALE GENOMIC DNA]</scope>
    <source>
        <strain evidence="8">ATCC 58251 / de Perez 2211183</strain>
    </source>
</reference>
<keyword evidence="4" id="KW-0009">Actin-binding</keyword>
<evidence type="ECO:0000256" key="5">
    <source>
        <dbReference type="ARBA" id="ARBA00032427"/>
    </source>
</evidence>
<dbReference type="EMBL" id="KI440856">
    <property type="protein sequence ID" value="ERS95048.1"/>
    <property type="molecule type" value="Genomic_DNA"/>
</dbReference>
<sequence length="161" mass="17675">MGGASPRKTTGASAAILAACECVTAYNELKLSKKYKYIIYKLNDKHTEIVIENASTEGDWEVFRNQLVSATTKTRTGEGKGPRYAVYDFEYDLSSGEGTRNKLTFIAWSPDDAPIMAKMVYASSKEALRRALTGIAVEIQANDADDIEYETVLKTVSKGQA</sequence>
<dbReference type="eggNOG" id="KOG1735">
    <property type="taxonomic scope" value="Eukaryota"/>
</dbReference>
<protein>
    <recommendedName>
        <fullName evidence="3">Cofilin</fullName>
    </recommendedName>
    <alternativeName>
        <fullName evidence="5">Actin-depolymerizing factor 1</fullName>
    </alternativeName>
</protein>
<dbReference type="CDD" id="cd11286">
    <property type="entry name" value="ADF_cofilin_like"/>
    <property type="match status" value="1"/>
</dbReference>
<dbReference type="STRING" id="1391915.U7PHJ1"/>
<dbReference type="InterPro" id="IPR029006">
    <property type="entry name" value="ADF-H/Gelsolin-like_dom_sf"/>
</dbReference>
<comment type="subcellular location">
    <subcellularLocation>
        <location evidence="1">Nucleus matrix</location>
    </subcellularLocation>
</comment>
<dbReference type="GO" id="GO:0015629">
    <property type="term" value="C:actin cytoskeleton"/>
    <property type="evidence" value="ECO:0007669"/>
    <property type="project" value="InterPro"/>
</dbReference>
<evidence type="ECO:0000256" key="3">
    <source>
        <dbReference type="ARBA" id="ARBA00015630"/>
    </source>
</evidence>
<organism evidence="7 8">
    <name type="scientific">Sporothrix schenckii (strain ATCC 58251 / de Perez 2211183)</name>
    <name type="common">Rose-picker's disease fungus</name>
    <dbReference type="NCBI Taxonomy" id="1391915"/>
    <lineage>
        <taxon>Eukaryota</taxon>
        <taxon>Fungi</taxon>
        <taxon>Dikarya</taxon>
        <taxon>Ascomycota</taxon>
        <taxon>Pezizomycotina</taxon>
        <taxon>Sordariomycetes</taxon>
        <taxon>Sordariomycetidae</taxon>
        <taxon>Ophiostomatales</taxon>
        <taxon>Ophiostomataceae</taxon>
        <taxon>Sporothrix</taxon>
    </lineage>
</organism>
<dbReference type="SMART" id="SM00102">
    <property type="entry name" value="ADF"/>
    <property type="match status" value="1"/>
</dbReference>
<dbReference type="OrthoDB" id="10249245at2759"/>
<dbReference type="Pfam" id="PF00241">
    <property type="entry name" value="Cofilin_ADF"/>
    <property type="match status" value="1"/>
</dbReference>
<dbReference type="GO" id="GO:0030042">
    <property type="term" value="P:actin filament depolymerization"/>
    <property type="evidence" value="ECO:0007669"/>
    <property type="project" value="InterPro"/>
</dbReference>
<dbReference type="AlphaFoldDB" id="U7PHJ1"/>
<comment type="similarity">
    <text evidence="2">Belongs to the actin-binding proteins ADF family.</text>
</comment>
<evidence type="ECO:0000256" key="2">
    <source>
        <dbReference type="ARBA" id="ARBA00006844"/>
    </source>
</evidence>
<accession>U7PHJ1</accession>
<dbReference type="HOGENOM" id="CLU_094004_4_0_1"/>
<evidence type="ECO:0000313" key="7">
    <source>
        <dbReference type="EMBL" id="ERS95048.1"/>
    </source>
</evidence>
<proteinExistence type="inferred from homology"/>
<dbReference type="PROSITE" id="PS51257">
    <property type="entry name" value="PROKAR_LIPOPROTEIN"/>
    <property type="match status" value="1"/>
</dbReference>
<feature type="domain" description="ADF-H" evidence="6">
    <location>
        <begin position="14"/>
        <end position="157"/>
    </location>
</feature>
<dbReference type="PANTHER" id="PTHR11913">
    <property type="entry name" value="COFILIN-RELATED"/>
    <property type="match status" value="1"/>
</dbReference>
<dbReference type="PROSITE" id="PS51263">
    <property type="entry name" value="ADF_H"/>
    <property type="match status" value="1"/>
</dbReference>
<evidence type="ECO:0000313" key="8">
    <source>
        <dbReference type="Proteomes" id="UP000018087"/>
    </source>
</evidence>
<name>U7PHJ1_SPOS1</name>
<dbReference type="InterPro" id="IPR017904">
    <property type="entry name" value="ADF/Cofilin"/>
</dbReference>
<evidence type="ECO:0000259" key="6">
    <source>
        <dbReference type="PROSITE" id="PS51263"/>
    </source>
</evidence>